<evidence type="ECO:0000313" key="2">
    <source>
        <dbReference type="Proteomes" id="UP000736373"/>
    </source>
</evidence>
<sequence length="35" mass="3786">MWRRLAWFAGLWLAGVAAVATVAGALKLLLHALTH</sequence>
<evidence type="ECO:0008006" key="3">
    <source>
        <dbReference type="Google" id="ProtNLM"/>
    </source>
</evidence>
<protein>
    <recommendedName>
        <fullName evidence="3">DUF2474 domain-containing protein</fullName>
    </recommendedName>
</protein>
<name>A0ABR7PMF2_9BURK</name>
<accession>A0ABR7PMF2</accession>
<dbReference type="EMBL" id="VZQQ01000009">
    <property type="protein sequence ID" value="MBC8747558.1"/>
    <property type="molecule type" value="Genomic_DNA"/>
</dbReference>
<dbReference type="Proteomes" id="UP000736373">
    <property type="component" value="Unassembled WGS sequence"/>
</dbReference>
<dbReference type="RefSeq" id="WP_187634638.1">
    <property type="nucleotide sequence ID" value="NZ_VZQQ01000009.1"/>
</dbReference>
<comment type="caution">
    <text evidence="1">The sequence shown here is derived from an EMBL/GenBank/DDBJ whole genome shotgun (WGS) entry which is preliminary data.</text>
</comment>
<organism evidence="1 2">
    <name type="scientific">Paraburkholderia podalyriae</name>
    <dbReference type="NCBI Taxonomy" id="1938811"/>
    <lineage>
        <taxon>Bacteria</taxon>
        <taxon>Pseudomonadati</taxon>
        <taxon>Pseudomonadota</taxon>
        <taxon>Betaproteobacteria</taxon>
        <taxon>Burkholderiales</taxon>
        <taxon>Burkholderiaceae</taxon>
        <taxon>Paraburkholderia</taxon>
    </lineage>
</organism>
<reference evidence="1 2" key="1">
    <citation type="submission" date="2019-09" db="EMBL/GenBank/DDBJ databases">
        <title>Paraburkholderia podalyriae sp. nov., A South African Podalyria-associated rhizobium.</title>
        <authorList>
            <person name="Mavima L."/>
            <person name="Beukes C.W."/>
            <person name="Palmer M."/>
            <person name="De Meyer S.E."/>
            <person name="James E.K."/>
            <person name="Maluk M."/>
            <person name="Avontuur J.R."/>
            <person name="Chan W.Y."/>
            <person name="Venter S.N."/>
            <person name="Steenkamp E.T."/>
        </authorList>
    </citation>
    <scope>NUCLEOTIDE SEQUENCE [LARGE SCALE GENOMIC DNA]</scope>
    <source>
        <strain evidence="1 2">WC7.3b</strain>
    </source>
</reference>
<evidence type="ECO:0000313" key="1">
    <source>
        <dbReference type="EMBL" id="MBC8747558.1"/>
    </source>
</evidence>
<gene>
    <name evidence="1" type="ORF">F6X42_13370</name>
</gene>
<proteinExistence type="predicted"/>
<keyword evidence="2" id="KW-1185">Reference proteome</keyword>